<comment type="caution">
    <text evidence="2">The sequence shown here is derived from an EMBL/GenBank/DDBJ whole genome shotgun (WGS) entry which is preliminary data.</text>
</comment>
<dbReference type="PANTHER" id="PTHR30383:SF5">
    <property type="entry name" value="SGNH HYDROLASE-TYPE ESTERASE DOMAIN-CONTAINING PROTEIN"/>
    <property type="match status" value="1"/>
</dbReference>
<dbReference type="PANTHER" id="PTHR30383">
    <property type="entry name" value="THIOESTERASE 1/PROTEASE 1/LYSOPHOSPHOLIPASE L1"/>
    <property type="match status" value="1"/>
</dbReference>
<dbReference type="InterPro" id="IPR036514">
    <property type="entry name" value="SGNH_hydro_sf"/>
</dbReference>
<dbReference type="EMBL" id="NASZ01000035">
    <property type="protein sequence ID" value="MBD0726630.1"/>
    <property type="molecule type" value="Genomic_DNA"/>
</dbReference>
<feature type="domain" description="SGNH hydrolase-type esterase" evidence="1">
    <location>
        <begin position="29"/>
        <end position="192"/>
    </location>
</feature>
<dbReference type="InterPro" id="IPR013830">
    <property type="entry name" value="SGNH_hydro"/>
</dbReference>
<proteinExistence type="predicted"/>
<protein>
    <submittedName>
        <fullName evidence="2">Acylhydrolase</fullName>
    </submittedName>
</protein>
<sequence>MQDWPYLKKYQKENAQLGEPKTGEKRVVFMGDSITEFWSKEHSFFSQNPTFINRGISGQTTPQMLVRFRADVIELKPKIVVILAGGNDIAGNTGLSDSKMICNNIFSMIELAQIHQIKVILCSVLPANYFYWNPKEKPAHRIIELNTILKEYALLNHIPFVDYFSVMTNNENGLKTELSEDHVHPNTAGYEIMSPMIENAIKKTLNNN</sequence>
<reference evidence="2 3" key="1">
    <citation type="journal article" date="2020" name="Microbiol. Res.">
        <title>Flavobacterium pokkalii sp. nov., a novel plant growth promoting native rhizobacteria isolated from pokkali rice grown in coastal saline affected agricultural regions of southern India, Kerala.</title>
        <authorList>
            <person name="Menon R.R."/>
            <person name="Kumari S."/>
            <person name="Viver T."/>
            <person name="Rameshkumar N."/>
        </authorList>
    </citation>
    <scope>NUCLEOTIDE SEQUENCE [LARGE SCALE GENOMIC DNA]</scope>
    <source>
        <strain evidence="2 3">L1I52</strain>
    </source>
</reference>
<dbReference type="Proteomes" id="UP000661715">
    <property type="component" value="Unassembled WGS sequence"/>
</dbReference>
<evidence type="ECO:0000259" key="1">
    <source>
        <dbReference type="Pfam" id="PF13472"/>
    </source>
</evidence>
<dbReference type="InterPro" id="IPR051532">
    <property type="entry name" value="Ester_Hydrolysis_Enzymes"/>
</dbReference>
<dbReference type="SUPFAM" id="SSF52266">
    <property type="entry name" value="SGNH hydrolase"/>
    <property type="match status" value="1"/>
</dbReference>
<dbReference type="CDD" id="cd04501">
    <property type="entry name" value="SGNH_hydrolase_like_4"/>
    <property type="match status" value="1"/>
</dbReference>
<keyword evidence="3" id="KW-1185">Reference proteome</keyword>
<dbReference type="Gene3D" id="3.40.50.1110">
    <property type="entry name" value="SGNH hydrolase"/>
    <property type="match status" value="1"/>
</dbReference>
<evidence type="ECO:0000313" key="2">
    <source>
        <dbReference type="EMBL" id="MBD0726630.1"/>
    </source>
</evidence>
<dbReference type="Pfam" id="PF13472">
    <property type="entry name" value="Lipase_GDSL_2"/>
    <property type="match status" value="1"/>
</dbReference>
<evidence type="ECO:0000313" key="3">
    <source>
        <dbReference type="Proteomes" id="UP000661715"/>
    </source>
</evidence>
<name>A0ABR7UUQ9_9FLAO</name>
<gene>
    <name evidence="2" type="ORF">B6A10_15780</name>
</gene>
<accession>A0ABR7UUQ9</accession>
<organism evidence="2 3">
    <name type="scientific">Flavobacterium pokkalii</name>
    <dbReference type="NCBI Taxonomy" id="1940408"/>
    <lineage>
        <taxon>Bacteria</taxon>
        <taxon>Pseudomonadati</taxon>
        <taxon>Bacteroidota</taxon>
        <taxon>Flavobacteriia</taxon>
        <taxon>Flavobacteriales</taxon>
        <taxon>Flavobacteriaceae</taxon>
        <taxon>Flavobacterium</taxon>
    </lineage>
</organism>